<feature type="domain" description="HTH cro/C1-type" evidence="1">
    <location>
        <begin position="14"/>
        <end position="67"/>
    </location>
</feature>
<evidence type="ECO:0000313" key="4">
    <source>
        <dbReference type="Proteomes" id="UP000050413"/>
    </source>
</evidence>
<accession>A0A0P7W8T6</accession>
<organism evidence="3 4">
    <name type="scientific">Roseibaca calidilacus</name>
    <dbReference type="NCBI Taxonomy" id="1666912"/>
    <lineage>
        <taxon>Bacteria</taxon>
        <taxon>Pseudomonadati</taxon>
        <taxon>Pseudomonadota</taxon>
        <taxon>Alphaproteobacteria</taxon>
        <taxon>Rhodobacterales</taxon>
        <taxon>Paracoccaceae</taxon>
        <taxon>Roseinatronobacter</taxon>
    </lineage>
</organism>
<dbReference type="AlphaFoldDB" id="A0A0P7W8T6"/>
<protein>
    <submittedName>
        <fullName evidence="2">Helix-turn-helix</fullName>
    </submittedName>
    <submittedName>
        <fullName evidence="3">Mu family bacteriophage transcriptional repressor CI</fullName>
    </submittedName>
</protein>
<evidence type="ECO:0000313" key="2">
    <source>
        <dbReference type="EMBL" id="CUX80388.1"/>
    </source>
</evidence>
<dbReference type="Proteomes" id="UP000182045">
    <property type="component" value="Unassembled WGS sequence"/>
</dbReference>
<dbReference type="InterPro" id="IPR010982">
    <property type="entry name" value="Lambda_DNA-bd_dom_sf"/>
</dbReference>
<dbReference type="SUPFAM" id="SSF47413">
    <property type="entry name" value="lambda repressor-like DNA-binding domains"/>
    <property type="match status" value="1"/>
</dbReference>
<dbReference type="Proteomes" id="UP000050413">
    <property type="component" value="Unassembled WGS sequence"/>
</dbReference>
<proteinExistence type="predicted"/>
<dbReference type="PATRIC" id="fig|1666912.4.peg.2500"/>
<dbReference type="SMART" id="SM00530">
    <property type="entry name" value="HTH_XRE"/>
    <property type="match status" value="1"/>
</dbReference>
<dbReference type="Pfam" id="PF01381">
    <property type="entry name" value="HTH_3"/>
    <property type="match status" value="1"/>
</dbReference>
<dbReference type="Gene3D" id="1.10.260.40">
    <property type="entry name" value="lambda repressor-like DNA-binding domains"/>
    <property type="match status" value="1"/>
</dbReference>
<keyword evidence="5" id="KW-1185">Reference proteome</keyword>
<dbReference type="GO" id="GO:0003677">
    <property type="term" value="F:DNA binding"/>
    <property type="evidence" value="ECO:0007669"/>
    <property type="project" value="InterPro"/>
</dbReference>
<evidence type="ECO:0000313" key="3">
    <source>
        <dbReference type="EMBL" id="KPP93605.1"/>
    </source>
</evidence>
<comment type="caution">
    <text evidence="3">The sequence shown here is derived from an EMBL/GenBank/DDBJ whole genome shotgun (WGS) entry which is preliminary data.</text>
</comment>
<gene>
    <name evidence="2" type="ORF">Ga0058931_1097</name>
    <name evidence="3" type="ORF">HLUCCA05_11560</name>
</gene>
<sequence length="146" mass="16554">MGNDVWSEGFRQRLDLIREERGISKAEMARLCGLPPRTLENYFKGHKPGIDALMALSIGLDVSVDWLLGDEEWHRTDHADIVSQAVWQAVREYLCDMVRDTSSGKPVIDQGKIYGSEPEAFAMRIANNATQKYRALLSLHDPRKPN</sequence>
<evidence type="ECO:0000313" key="5">
    <source>
        <dbReference type="Proteomes" id="UP000182045"/>
    </source>
</evidence>
<dbReference type="OrthoDB" id="7876607at2"/>
<dbReference type="EMBL" id="LJSG01000008">
    <property type="protein sequence ID" value="KPP93605.1"/>
    <property type="molecule type" value="Genomic_DNA"/>
</dbReference>
<dbReference type="CDD" id="cd00093">
    <property type="entry name" value="HTH_XRE"/>
    <property type="match status" value="1"/>
</dbReference>
<dbReference type="EMBL" id="FBYC01000004">
    <property type="protein sequence ID" value="CUX80388.1"/>
    <property type="molecule type" value="Genomic_DNA"/>
</dbReference>
<reference evidence="3 4" key="1">
    <citation type="submission" date="2015-09" db="EMBL/GenBank/DDBJ databases">
        <title>Identification and resolution of microdiversity through metagenomic sequencing of parallel consortia.</title>
        <authorList>
            <person name="Nelson W.C."/>
            <person name="Romine M.F."/>
            <person name="Lindemann S.R."/>
        </authorList>
    </citation>
    <scope>NUCLEOTIDE SEQUENCE [LARGE SCALE GENOMIC DNA]</scope>
    <source>
        <strain evidence="3">HL-91</strain>
    </source>
</reference>
<dbReference type="InterPro" id="IPR001387">
    <property type="entry name" value="Cro/C1-type_HTH"/>
</dbReference>
<dbReference type="STRING" id="1666912.Ga0058931_1097"/>
<reference evidence="2 5" key="2">
    <citation type="submission" date="2016-01" db="EMBL/GenBank/DDBJ databases">
        <authorList>
            <person name="Varghese N."/>
        </authorList>
    </citation>
    <scope>NUCLEOTIDE SEQUENCE [LARGE SCALE GENOMIC DNA]</scope>
    <source>
        <strain evidence="2 5">HL-91</strain>
    </source>
</reference>
<evidence type="ECO:0000259" key="1">
    <source>
        <dbReference type="PROSITE" id="PS50943"/>
    </source>
</evidence>
<dbReference type="RefSeq" id="WP_072245440.1">
    <property type="nucleotide sequence ID" value="NZ_FBYC01000004.1"/>
</dbReference>
<name>A0A0P7W8T6_9RHOB</name>
<dbReference type="PROSITE" id="PS50943">
    <property type="entry name" value="HTH_CROC1"/>
    <property type="match status" value="1"/>
</dbReference>